<organism evidence="4 5">
    <name type="scientific">Desulfotalea psychrophila (strain LSv54 / DSM 12343)</name>
    <dbReference type="NCBI Taxonomy" id="177439"/>
    <lineage>
        <taxon>Bacteria</taxon>
        <taxon>Pseudomonadati</taxon>
        <taxon>Thermodesulfobacteriota</taxon>
        <taxon>Desulfobulbia</taxon>
        <taxon>Desulfobulbales</taxon>
        <taxon>Desulfocapsaceae</taxon>
        <taxon>Desulfotalea</taxon>
    </lineage>
</organism>
<dbReference type="eggNOG" id="COG2911">
    <property type="taxonomic scope" value="Bacteria"/>
</dbReference>
<feature type="region of interest" description="Disordered" evidence="2">
    <location>
        <begin position="694"/>
        <end position="750"/>
    </location>
</feature>
<dbReference type="EMBL" id="CR522870">
    <property type="protein sequence ID" value="CAG36320.1"/>
    <property type="molecule type" value="Genomic_DNA"/>
</dbReference>
<keyword evidence="3" id="KW-1133">Transmembrane helix</keyword>
<protein>
    <submittedName>
        <fullName evidence="4">Uncharacterized protein</fullName>
    </submittedName>
</protein>
<sequence>MASKSQKFVYALQAVYEGKNDMAQLSGDLKSLGQIESFQKLQGDFTSTTTALVAAKARMRDLKSEMKKPGGEAFATEYKNATASVSALSAKLQKQKQKLDDSRQSMQTQGFQMNDLAGQYRKLAESTELHGQKIAAMRTLGVQSFASIDRKVQELHAAYKILEKDPSIAARELAAAKRKMKADIASLTGETGKWASKIDKVKMGFAGLAGLTVGGYLLGNMVQKTGDAARELQNLARVAGTSVEELSATGFATQFVGISVEKLADISKDAKDKIGDFIENGGGEFKDFFDNVAPKVGLTAQELIKMSGPDCLVAIKKALDDANISADNQVFYLEALANDASLLTPLLEDNGRAMKEKAQRARELNLSISDMDNAKLVEMAEKTKELTDTGGALTREIVSALAPSLQFLMGQVQDVVAWFNQLDPGIQRIIVLGATGTAIVAGLGAAFFPLVSSISMGLPLLSSLALGFKSVATGANVLAIASRVLGVAVKGILPVGIIFMIYEIGKAMGIWTPIMNAVQRGAISLTAGIHLLGLNIRRLWNVISGDDAEVVALDKRIEKVGQMYDKLSAKVGEKQEELVDSAKASQKKVTAEIEKGATDQVAIVQDAVKKMSDAYAGAASGALAQKPGEKGSKKRGSKKKGKEKEEKIDAFGFTETENKDSKKQLAIADAIKSGDMTGYKKKKKDDGTWAWEADEKAKPKKDTSPKKVYGKNGKWDYHYGDDTGLKKRKGGGYEREEKAKKESKKKAARSKSALSAMAIDSLRNHSAGLKRYSYLRERVGIKLPAGDSAAMVSAKIDKLAAMAKRPGSRLATAAGGEEAKKIVELKLGKAKVQGSQSDVDSFIEELKRAGTLA</sequence>
<evidence type="ECO:0000256" key="1">
    <source>
        <dbReference type="SAM" id="Coils"/>
    </source>
</evidence>
<dbReference type="RefSeq" id="WP_011188832.1">
    <property type="nucleotide sequence ID" value="NC_006138.1"/>
</dbReference>
<feature type="compositionally biased region" description="Basic residues" evidence="2">
    <location>
        <begin position="632"/>
        <end position="641"/>
    </location>
</feature>
<feature type="coiled-coil region" evidence="1">
    <location>
        <begin position="78"/>
        <end position="109"/>
    </location>
</feature>
<evidence type="ECO:0000313" key="5">
    <source>
        <dbReference type="Proteomes" id="UP000000602"/>
    </source>
</evidence>
<feature type="compositionally biased region" description="Basic and acidic residues" evidence="2">
    <location>
        <begin position="694"/>
        <end position="705"/>
    </location>
</feature>
<dbReference type="OrthoDB" id="6174294at2"/>
<keyword evidence="5" id="KW-1185">Reference proteome</keyword>
<dbReference type="AlphaFoldDB" id="Q6AMV4"/>
<name>Q6AMV4_DESPS</name>
<reference evidence="5" key="1">
    <citation type="journal article" date="2004" name="Environ. Microbiol.">
        <title>The genome of Desulfotalea psychrophila, a sulfate-reducing bacterium from permanently cold Arctic sediments.</title>
        <authorList>
            <person name="Rabus R."/>
            <person name="Ruepp A."/>
            <person name="Frickey T."/>
            <person name="Rattei T."/>
            <person name="Fartmann B."/>
            <person name="Stark M."/>
            <person name="Bauer M."/>
            <person name="Zibat A."/>
            <person name="Lombardot T."/>
            <person name="Becker I."/>
            <person name="Amann J."/>
            <person name="Gellner K."/>
            <person name="Teeling H."/>
            <person name="Leuschner W.D."/>
            <person name="Gloeckner F.-O."/>
            <person name="Lupas A.N."/>
            <person name="Amann R."/>
            <person name="Klenk H.-P."/>
        </authorList>
    </citation>
    <scope>NUCLEOTIDE SEQUENCE [LARGE SCALE GENOMIC DNA]</scope>
    <source>
        <strain evidence="5">DSM 12343 / LSv54</strain>
    </source>
</reference>
<dbReference type="HOGENOM" id="CLU_334569_0_0_7"/>
<keyword evidence="1" id="KW-0175">Coiled coil</keyword>
<dbReference type="Proteomes" id="UP000000602">
    <property type="component" value="Chromosome"/>
</dbReference>
<evidence type="ECO:0000256" key="2">
    <source>
        <dbReference type="SAM" id="MobiDB-lite"/>
    </source>
</evidence>
<feature type="region of interest" description="Disordered" evidence="2">
    <location>
        <begin position="620"/>
        <end position="652"/>
    </location>
</feature>
<feature type="transmembrane region" description="Helical" evidence="3">
    <location>
        <begin position="487"/>
        <end position="505"/>
    </location>
</feature>
<feature type="compositionally biased region" description="Basic and acidic residues" evidence="2">
    <location>
        <begin position="713"/>
        <end position="740"/>
    </location>
</feature>
<keyword evidence="3" id="KW-0812">Transmembrane</keyword>
<keyword evidence="3" id="KW-0472">Membrane</keyword>
<proteinExistence type="predicted"/>
<evidence type="ECO:0000256" key="3">
    <source>
        <dbReference type="SAM" id="Phobius"/>
    </source>
</evidence>
<evidence type="ECO:0000313" key="4">
    <source>
        <dbReference type="EMBL" id="CAG36320.1"/>
    </source>
</evidence>
<gene>
    <name evidence="4" type="ordered locus">DP1591</name>
</gene>
<feature type="transmembrane region" description="Helical" evidence="3">
    <location>
        <begin position="429"/>
        <end position="451"/>
    </location>
</feature>
<dbReference type="KEGG" id="dps:DP1591"/>
<dbReference type="STRING" id="177439.DP1591"/>
<accession>Q6AMV4</accession>